<keyword evidence="4 9" id="KW-1003">Cell membrane</keyword>
<dbReference type="PANTHER" id="PTHR13822">
    <property type="entry name" value="ATP SYNTHASE DELTA/EPSILON CHAIN"/>
    <property type="match status" value="1"/>
</dbReference>
<dbReference type="GO" id="GO:0005886">
    <property type="term" value="C:plasma membrane"/>
    <property type="evidence" value="ECO:0007669"/>
    <property type="project" value="UniProtKB-SubCell"/>
</dbReference>
<dbReference type="Pfam" id="PF00401">
    <property type="entry name" value="ATP-synt_DE"/>
    <property type="match status" value="1"/>
</dbReference>
<dbReference type="Gene3D" id="2.60.15.10">
    <property type="entry name" value="F0F1 ATP synthase delta/epsilon subunit, N-terminal"/>
    <property type="match status" value="1"/>
</dbReference>
<dbReference type="Gene3D" id="1.20.5.440">
    <property type="entry name" value="ATP synthase delta/epsilon subunit, C-terminal domain"/>
    <property type="match status" value="1"/>
</dbReference>
<dbReference type="InterPro" id="IPR001469">
    <property type="entry name" value="ATP_synth_F1_dsu/esu"/>
</dbReference>
<dbReference type="InterPro" id="IPR020546">
    <property type="entry name" value="ATP_synth_F1_dsu/esu_N"/>
</dbReference>
<dbReference type="SUPFAM" id="SSF51344">
    <property type="entry name" value="Epsilon subunit of F1F0-ATP synthase N-terminal domain"/>
    <property type="match status" value="1"/>
</dbReference>
<gene>
    <name evidence="13" type="primary">atpC_2</name>
    <name evidence="9" type="synonym">atpC</name>
    <name evidence="13" type="ORF">CLTHE_21140</name>
</gene>
<protein>
    <recommendedName>
        <fullName evidence="9">ATP synthase epsilon chain</fullName>
    </recommendedName>
    <alternativeName>
        <fullName evidence="9">ATP synthase F1 sector epsilon subunit</fullName>
    </alternativeName>
    <alternativeName>
        <fullName evidence="9">F-ATPase epsilon subunit</fullName>
    </alternativeName>
</protein>
<comment type="caution">
    <text evidence="13">The sequence shown here is derived from an EMBL/GenBank/DDBJ whole genome shotgun (WGS) entry which is preliminary data.</text>
</comment>
<dbReference type="GO" id="GO:0005524">
    <property type="term" value="F:ATP binding"/>
    <property type="evidence" value="ECO:0007669"/>
    <property type="project" value="UniProtKB-UniRule"/>
</dbReference>
<evidence type="ECO:0000259" key="12">
    <source>
        <dbReference type="Pfam" id="PF02823"/>
    </source>
</evidence>
<evidence type="ECO:0000256" key="8">
    <source>
        <dbReference type="ARBA" id="ARBA00023310"/>
    </source>
</evidence>
<keyword evidence="5 9" id="KW-0406">Ion transport</keyword>
<sequence length="136" mass="15274">MDNFNLLVITPHKKIFEGEASKIACKNLAGEFSILANHENYITTTVPGKLIIVSGNNEEKDYFASGGVLEVKDGAVTLCVDTVETREEIDVMRAKLAKEKTEKKLENEIDSRIEDMRTKLALSRAIERIEFAKDKK</sequence>
<dbReference type="InterPro" id="IPR020547">
    <property type="entry name" value="ATP_synth_F1_esu_C"/>
</dbReference>
<reference evidence="13 14" key="1">
    <citation type="submission" date="2016-02" db="EMBL/GenBank/DDBJ databases">
        <title>Genome sequence of Clostridium thermobutyricum DSM 4928.</title>
        <authorList>
            <person name="Poehlein A."/>
            <person name="Daniel R."/>
        </authorList>
    </citation>
    <scope>NUCLEOTIDE SEQUENCE [LARGE SCALE GENOMIC DNA]</scope>
    <source>
        <strain evidence="13 14">DSM 4928</strain>
    </source>
</reference>
<dbReference type="RefSeq" id="WP_002599446.1">
    <property type="nucleotide sequence ID" value="NZ_LTAY01000054.1"/>
</dbReference>
<keyword evidence="6 9" id="KW-0472">Membrane</keyword>
<dbReference type="InterPro" id="IPR036771">
    <property type="entry name" value="ATPsynth_dsu/esu_N"/>
</dbReference>
<dbReference type="Pfam" id="PF02823">
    <property type="entry name" value="ATP-synt_DE_N"/>
    <property type="match status" value="1"/>
</dbReference>
<comment type="subcellular location">
    <subcellularLocation>
        <location evidence="9">Cell membrane</location>
        <topology evidence="9">Peripheral membrane protein</topology>
    </subcellularLocation>
    <subcellularLocation>
        <location evidence="1">Endomembrane system</location>
        <topology evidence="1">Peripheral membrane protein</topology>
    </subcellularLocation>
</comment>
<dbReference type="GO" id="GO:0045259">
    <property type="term" value="C:proton-transporting ATP synthase complex"/>
    <property type="evidence" value="ECO:0007669"/>
    <property type="project" value="UniProtKB-KW"/>
</dbReference>
<comment type="function">
    <text evidence="9">Produces ATP from ADP in the presence of a proton gradient across the membrane.</text>
</comment>
<dbReference type="HAMAP" id="MF_00530">
    <property type="entry name" value="ATP_synth_epsil_bac"/>
    <property type="match status" value="1"/>
</dbReference>
<keyword evidence="8 9" id="KW-0066">ATP synthesis</keyword>
<accession>A0A1V4STI2</accession>
<keyword evidence="7 9" id="KW-0139">CF(1)</keyword>
<dbReference type="NCBIfam" id="TIGR01216">
    <property type="entry name" value="ATP_synt_epsi"/>
    <property type="match status" value="1"/>
</dbReference>
<evidence type="ECO:0000256" key="5">
    <source>
        <dbReference type="ARBA" id="ARBA00023065"/>
    </source>
</evidence>
<evidence type="ECO:0000256" key="4">
    <source>
        <dbReference type="ARBA" id="ARBA00022475"/>
    </source>
</evidence>
<dbReference type="CDD" id="cd12152">
    <property type="entry name" value="F1-ATPase_delta"/>
    <property type="match status" value="1"/>
</dbReference>
<evidence type="ECO:0000256" key="6">
    <source>
        <dbReference type="ARBA" id="ARBA00023136"/>
    </source>
</evidence>
<proteinExistence type="inferred from homology"/>
<dbReference type="GO" id="GO:0046933">
    <property type="term" value="F:proton-transporting ATP synthase activity, rotational mechanism"/>
    <property type="evidence" value="ECO:0007669"/>
    <property type="project" value="UniProtKB-UniRule"/>
</dbReference>
<evidence type="ECO:0000256" key="3">
    <source>
        <dbReference type="ARBA" id="ARBA00022448"/>
    </source>
</evidence>
<evidence type="ECO:0000256" key="7">
    <source>
        <dbReference type="ARBA" id="ARBA00023196"/>
    </source>
</evidence>
<evidence type="ECO:0000256" key="2">
    <source>
        <dbReference type="ARBA" id="ARBA00005712"/>
    </source>
</evidence>
<dbReference type="PANTHER" id="PTHR13822:SF10">
    <property type="entry name" value="ATP SYNTHASE EPSILON CHAIN, CHLOROPLASTIC"/>
    <property type="match status" value="1"/>
</dbReference>
<comment type="subunit">
    <text evidence="9 10">F-type ATPases have 2 components, CF(1) - the catalytic core - and CF(0) - the membrane proton channel. CF(1) has five subunits: alpha(3), beta(3), gamma(1), delta(1), epsilon(1). CF(0) has three main subunits: a, b and c.</text>
</comment>
<evidence type="ECO:0000313" key="13">
    <source>
        <dbReference type="EMBL" id="OPX47200.1"/>
    </source>
</evidence>
<feature type="domain" description="ATP synthase epsilon subunit C-terminal" evidence="11">
    <location>
        <begin position="87"/>
        <end position="132"/>
    </location>
</feature>
<dbReference type="EMBL" id="LTAY01000054">
    <property type="protein sequence ID" value="OPX47200.1"/>
    <property type="molecule type" value="Genomic_DNA"/>
</dbReference>
<dbReference type="Proteomes" id="UP000191448">
    <property type="component" value="Unassembled WGS sequence"/>
</dbReference>
<keyword evidence="3 9" id="KW-0813">Transport</keyword>
<dbReference type="OrthoDB" id="9804110at2"/>
<keyword evidence="9" id="KW-0375">Hydrogen ion transport</keyword>
<feature type="domain" description="ATP synthase F1 complex delta/epsilon subunit N-terminal" evidence="12">
    <location>
        <begin position="4"/>
        <end position="82"/>
    </location>
</feature>
<organism evidence="13 14">
    <name type="scientific">Clostridium thermobutyricum DSM 4928</name>
    <dbReference type="NCBI Taxonomy" id="1121339"/>
    <lineage>
        <taxon>Bacteria</taxon>
        <taxon>Bacillati</taxon>
        <taxon>Bacillota</taxon>
        <taxon>Clostridia</taxon>
        <taxon>Eubacteriales</taxon>
        <taxon>Clostridiaceae</taxon>
        <taxon>Clostridium</taxon>
    </lineage>
</organism>
<dbReference type="GO" id="GO:0012505">
    <property type="term" value="C:endomembrane system"/>
    <property type="evidence" value="ECO:0007669"/>
    <property type="project" value="UniProtKB-SubCell"/>
</dbReference>
<name>A0A1V4STI2_9CLOT</name>
<evidence type="ECO:0000259" key="11">
    <source>
        <dbReference type="Pfam" id="PF00401"/>
    </source>
</evidence>
<evidence type="ECO:0000256" key="9">
    <source>
        <dbReference type="HAMAP-Rule" id="MF_00530"/>
    </source>
</evidence>
<comment type="similarity">
    <text evidence="2 9 10">Belongs to the ATPase epsilon chain family.</text>
</comment>
<evidence type="ECO:0000256" key="10">
    <source>
        <dbReference type="RuleBase" id="RU003656"/>
    </source>
</evidence>
<evidence type="ECO:0000256" key="1">
    <source>
        <dbReference type="ARBA" id="ARBA00004184"/>
    </source>
</evidence>
<evidence type="ECO:0000313" key="14">
    <source>
        <dbReference type="Proteomes" id="UP000191448"/>
    </source>
</evidence>
<dbReference type="AlphaFoldDB" id="A0A1V4STI2"/>